<gene>
    <name evidence="4" type="ORF">ACFQRL_12605</name>
</gene>
<evidence type="ECO:0000313" key="4">
    <source>
        <dbReference type="EMBL" id="MFC7269804.1"/>
    </source>
</evidence>
<comment type="caution">
    <text evidence="4">The sequence shown here is derived from an EMBL/GenBank/DDBJ whole genome shotgun (WGS) entry which is preliminary data.</text>
</comment>
<dbReference type="InterPro" id="IPR018929">
    <property type="entry name" value="DUF2510"/>
</dbReference>
<evidence type="ECO:0000313" key="5">
    <source>
        <dbReference type="Proteomes" id="UP001596507"/>
    </source>
</evidence>
<feature type="transmembrane region" description="Helical" evidence="2">
    <location>
        <begin position="109"/>
        <end position="134"/>
    </location>
</feature>
<dbReference type="Pfam" id="PF10708">
    <property type="entry name" value="DUF2510"/>
    <property type="match status" value="1"/>
</dbReference>
<keyword evidence="2" id="KW-0812">Transmembrane</keyword>
<organism evidence="4 5">
    <name type="scientific">Microbacterium fluvii</name>
    <dbReference type="NCBI Taxonomy" id="415215"/>
    <lineage>
        <taxon>Bacteria</taxon>
        <taxon>Bacillati</taxon>
        <taxon>Actinomycetota</taxon>
        <taxon>Actinomycetes</taxon>
        <taxon>Micrococcales</taxon>
        <taxon>Microbacteriaceae</taxon>
        <taxon>Microbacterium</taxon>
    </lineage>
</organism>
<keyword evidence="5" id="KW-1185">Reference proteome</keyword>
<reference evidence="5" key="1">
    <citation type="journal article" date="2019" name="Int. J. Syst. Evol. Microbiol.">
        <title>The Global Catalogue of Microorganisms (GCM) 10K type strain sequencing project: providing services to taxonomists for standard genome sequencing and annotation.</title>
        <authorList>
            <consortium name="The Broad Institute Genomics Platform"/>
            <consortium name="The Broad Institute Genome Sequencing Center for Infectious Disease"/>
            <person name="Wu L."/>
            <person name="Ma J."/>
        </authorList>
    </citation>
    <scope>NUCLEOTIDE SEQUENCE [LARGE SCALE GENOMIC DNA]</scope>
    <source>
        <strain evidence="5">CGMCC 1.15772</strain>
    </source>
</reference>
<evidence type="ECO:0000256" key="2">
    <source>
        <dbReference type="SAM" id="Phobius"/>
    </source>
</evidence>
<dbReference type="Proteomes" id="UP001596507">
    <property type="component" value="Unassembled WGS sequence"/>
</dbReference>
<sequence>MSTTPPGWYDDGHGALRWWDGQQWTEHVAEPDPEPAADAEAPAAEPAPQPLEQQLGFAPVEPQAGPSAPVTDVSAEPAATVPPLAPPDGYPGGGGIFTAATEPRRSRLWVVWVVLGAVLLFFVIAAAVLIPLALRFFSGAAAAAPESVDEQAAVAAVELYDQAWKEADCDKFQQATTARFRADQLLEDCAVFEEQAGYFSESIASYEVTITSIDAADDEIVLETTEDYSAYLDQNGDPIDEPQDYSSGYRYVTVPSADGWAIDVLTSTDE</sequence>
<evidence type="ECO:0000256" key="1">
    <source>
        <dbReference type="SAM" id="MobiDB-lite"/>
    </source>
</evidence>
<protein>
    <submittedName>
        <fullName evidence="4">DUF2510 domain-containing protein</fullName>
    </submittedName>
</protein>
<dbReference type="EMBL" id="JBHTBE010000003">
    <property type="protein sequence ID" value="MFC7269804.1"/>
    <property type="molecule type" value="Genomic_DNA"/>
</dbReference>
<proteinExistence type="predicted"/>
<feature type="domain" description="DUF2510" evidence="3">
    <location>
        <begin position="6"/>
        <end position="37"/>
    </location>
</feature>
<evidence type="ECO:0000259" key="3">
    <source>
        <dbReference type="Pfam" id="PF10708"/>
    </source>
</evidence>
<feature type="compositionally biased region" description="Low complexity" evidence="1">
    <location>
        <begin position="38"/>
        <end position="55"/>
    </location>
</feature>
<accession>A0ABW2HEV3</accession>
<feature type="region of interest" description="Disordered" evidence="1">
    <location>
        <begin position="20"/>
        <end position="88"/>
    </location>
</feature>
<dbReference type="RefSeq" id="WP_262874724.1">
    <property type="nucleotide sequence ID" value="NZ_BAABKW010000001.1"/>
</dbReference>
<name>A0ABW2HEV3_9MICO</name>
<keyword evidence="2" id="KW-0472">Membrane</keyword>
<keyword evidence="2" id="KW-1133">Transmembrane helix</keyword>